<dbReference type="AlphaFoldDB" id="A0A3N4JWB4"/>
<dbReference type="OrthoDB" id="5973539at2759"/>
<dbReference type="STRING" id="1336337.A0A3N4JWB4"/>
<dbReference type="EMBL" id="ML120375">
    <property type="protein sequence ID" value="RPB01112.1"/>
    <property type="molecule type" value="Genomic_DNA"/>
</dbReference>
<dbReference type="Pfam" id="PF11905">
    <property type="entry name" value="DUF3425"/>
    <property type="match status" value="1"/>
</dbReference>
<evidence type="ECO:0000313" key="3">
    <source>
        <dbReference type="Proteomes" id="UP000276215"/>
    </source>
</evidence>
<keyword evidence="3" id="KW-1185">Reference proteome</keyword>
<reference evidence="2 3" key="1">
    <citation type="journal article" date="2018" name="Nat. Ecol. Evol.">
        <title>Pezizomycetes genomes reveal the molecular basis of ectomycorrhizal truffle lifestyle.</title>
        <authorList>
            <person name="Murat C."/>
            <person name="Payen T."/>
            <person name="Noel B."/>
            <person name="Kuo A."/>
            <person name="Morin E."/>
            <person name="Chen J."/>
            <person name="Kohler A."/>
            <person name="Krizsan K."/>
            <person name="Balestrini R."/>
            <person name="Da Silva C."/>
            <person name="Montanini B."/>
            <person name="Hainaut M."/>
            <person name="Levati E."/>
            <person name="Barry K.W."/>
            <person name="Belfiori B."/>
            <person name="Cichocki N."/>
            <person name="Clum A."/>
            <person name="Dockter R.B."/>
            <person name="Fauchery L."/>
            <person name="Guy J."/>
            <person name="Iotti M."/>
            <person name="Le Tacon F."/>
            <person name="Lindquist E.A."/>
            <person name="Lipzen A."/>
            <person name="Malagnac F."/>
            <person name="Mello A."/>
            <person name="Molinier V."/>
            <person name="Miyauchi S."/>
            <person name="Poulain J."/>
            <person name="Riccioni C."/>
            <person name="Rubini A."/>
            <person name="Sitrit Y."/>
            <person name="Splivallo R."/>
            <person name="Traeger S."/>
            <person name="Wang M."/>
            <person name="Zifcakova L."/>
            <person name="Wipf D."/>
            <person name="Zambonelli A."/>
            <person name="Paolocci F."/>
            <person name="Nowrousian M."/>
            <person name="Ottonello S."/>
            <person name="Baldrian P."/>
            <person name="Spatafora J.W."/>
            <person name="Henrissat B."/>
            <person name="Nagy L.G."/>
            <person name="Aury J.M."/>
            <person name="Wincker P."/>
            <person name="Grigoriev I.V."/>
            <person name="Bonfante P."/>
            <person name="Martin F.M."/>
        </authorList>
    </citation>
    <scope>NUCLEOTIDE SEQUENCE [LARGE SCALE GENOMIC DNA]</scope>
    <source>
        <strain evidence="2 3">120613-1</strain>
    </source>
</reference>
<protein>
    <submittedName>
        <fullName evidence="2">Uncharacterized protein</fullName>
    </submittedName>
</protein>
<dbReference type="PANTHER" id="PTHR38116">
    <property type="entry name" value="CHROMOSOME 7, WHOLE GENOME SHOTGUN SEQUENCE"/>
    <property type="match status" value="1"/>
</dbReference>
<organism evidence="2 3">
    <name type="scientific">Choiromyces venosus 120613-1</name>
    <dbReference type="NCBI Taxonomy" id="1336337"/>
    <lineage>
        <taxon>Eukaryota</taxon>
        <taxon>Fungi</taxon>
        <taxon>Dikarya</taxon>
        <taxon>Ascomycota</taxon>
        <taxon>Pezizomycotina</taxon>
        <taxon>Pezizomycetes</taxon>
        <taxon>Pezizales</taxon>
        <taxon>Tuberaceae</taxon>
        <taxon>Choiromyces</taxon>
    </lineage>
</organism>
<dbReference type="PANTHER" id="PTHR38116:SF5">
    <property type="entry name" value="BZIP DOMAIN-CONTAINING PROTEIN"/>
    <property type="match status" value="1"/>
</dbReference>
<proteinExistence type="predicted"/>
<gene>
    <name evidence="2" type="ORF">L873DRAFT_1803984</name>
</gene>
<evidence type="ECO:0000256" key="1">
    <source>
        <dbReference type="SAM" id="MobiDB-lite"/>
    </source>
</evidence>
<name>A0A3N4JWB4_9PEZI</name>
<feature type="region of interest" description="Disordered" evidence="1">
    <location>
        <begin position="17"/>
        <end position="43"/>
    </location>
</feature>
<dbReference type="Proteomes" id="UP000276215">
    <property type="component" value="Unassembled WGS sequence"/>
</dbReference>
<dbReference type="InterPro" id="IPR021833">
    <property type="entry name" value="DUF3425"/>
</dbReference>
<evidence type="ECO:0000313" key="2">
    <source>
        <dbReference type="EMBL" id="RPB01112.1"/>
    </source>
</evidence>
<accession>A0A3N4JWB4</accession>
<sequence length="151" mass="17681">MTIGKILNVNEFQMLQDDTPSPFVRESSEEPQFKLPDNTPDLQPKKMQKEIQHHPYIEAVPFKGFRDKLLEYVQKGEETGDYVDEANICNKMYESWGVWGECPWEGRSWEIGESFASEHWFLMNDEMTRLTGGEGKEVWRQSRPGGEFWGK</sequence>